<dbReference type="InterPro" id="IPR041497">
    <property type="entry name" value="Thump-like"/>
</dbReference>
<keyword evidence="2" id="KW-0489">Methyltransferase</keyword>
<dbReference type="GO" id="GO:0032259">
    <property type="term" value="P:methylation"/>
    <property type="evidence" value="ECO:0007669"/>
    <property type="project" value="UniProtKB-KW"/>
</dbReference>
<dbReference type="Gene3D" id="3.40.50.150">
    <property type="entry name" value="Vaccinia Virus protein VP39"/>
    <property type="match status" value="1"/>
</dbReference>
<feature type="domain" description="THUMP-like" evidence="1">
    <location>
        <begin position="322"/>
        <end position="396"/>
    </location>
</feature>
<dbReference type="EMBL" id="CP063212">
    <property type="protein sequence ID" value="QOR47133.1"/>
    <property type="molecule type" value="Genomic_DNA"/>
</dbReference>
<dbReference type="Proteomes" id="UP000594961">
    <property type="component" value="Chromosome"/>
</dbReference>
<dbReference type="InterPro" id="IPR029063">
    <property type="entry name" value="SAM-dependent_MTases_sf"/>
</dbReference>
<name>A0A7M1QZ14_9ACTO</name>
<keyword evidence="2" id="KW-0808">Transferase</keyword>
<proteinExistence type="predicted"/>
<reference evidence="2 3" key="1">
    <citation type="submission" date="2020-10" db="EMBL/GenBank/DDBJ databases">
        <title>Trueperella pecoris sp. nov. isolated from bovine and porcine specimens.</title>
        <authorList>
            <person name="Schoenecker L."/>
            <person name="Schnydrig P."/>
            <person name="Brodard I."/>
            <person name="Thomann A."/>
            <person name="Hemphill A."/>
            <person name="Rodriguez-Campos S."/>
            <person name="Perreten V."/>
            <person name="Jores J."/>
            <person name="Kittl S."/>
        </authorList>
    </citation>
    <scope>NUCLEOTIDE SEQUENCE [LARGE SCALE GENOMIC DNA]</scope>
    <source>
        <strain evidence="2 3">19OD0592</strain>
    </source>
</reference>
<organism evidence="2 3">
    <name type="scientific">Trueperella pecoris</name>
    <dbReference type="NCBI Taxonomy" id="2733571"/>
    <lineage>
        <taxon>Bacteria</taxon>
        <taxon>Bacillati</taxon>
        <taxon>Actinomycetota</taxon>
        <taxon>Actinomycetes</taxon>
        <taxon>Actinomycetales</taxon>
        <taxon>Actinomycetaceae</taxon>
        <taxon>Trueperella</taxon>
    </lineage>
</organism>
<accession>A0A7M1QZ14</accession>
<dbReference type="SUPFAM" id="SSF53335">
    <property type="entry name" value="S-adenosyl-L-methionine-dependent methyltransferases"/>
    <property type="match status" value="1"/>
</dbReference>
<dbReference type="GO" id="GO:0008168">
    <property type="term" value="F:methyltransferase activity"/>
    <property type="evidence" value="ECO:0007669"/>
    <property type="project" value="UniProtKB-KW"/>
</dbReference>
<dbReference type="RefSeq" id="WP_197552216.1">
    <property type="nucleotide sequence ID" value="NZ_CP063212.1"/>
</dbReference>
<dbReference type="Pfam" id="PF18096">
    <property type="entry name" value="Thump_like"/>
    <property type="match status" value="1"/>
</dbReference>
<evidence type="ECO:0000259" key="1">
    <source>
        <dbReference type="Pfam" id="PF18096"/>
    </source>
</evidence>
<dbReference type="CDD" id="cd02440">
    <property type="entry name" value="AdoMet_MTases"/>
    <property type="match status" value="1"/>
</dbReference>
<sequence length="403" mass="43487">MSFHKLLSPAGWELLETLPPYDSLSVLTLTERLTRAGYDRDLIAAALTQSRLRERGREKFGPFASRMLFTQDGLEQATRLSVGAFHAARLREAGATHVVDMGCGIGADSMAFAGLGLRTTSIEMDPEAAAAAYINLTPFPEAHVIEANAFDVDLTSLGADAIWIDPARRSKGHRLKNPEEWSPKLSQAIDIASRFDSAGIKIAPGIDYEALPSDACVEWVSADGTLIEAIIWLGNAAPTPGRRALVLTGADSATRDAGVSDPRTPHVAVAPREPGRFIFEPDPAIIRSGAIASLCEEFDIAPMADSIAYLTGDTPIDSPFLTAFTIRDVFTTEPAPLRKALTRLGIGRVEIKKRGTPLDPEVFRKKLKLNPKLSGQATLIATPTITGKHRIFLCERSVHDAVA</sequence>
<dbReference type="AlphaFoldDB" id="A0A7M1QZ14"/>
<gene>
    <name evidence="2" type="ORF">INS90_07635</name>
</gene>
<evidence type="ECO:0000313" key="2">
    <source>
        <dbReference type="EMBL" id="QOR47133.1"/>
    </source>
</evidence>
<evidence type="ECO:0000313" key="3">
    <source>
        <dbReference type="Proteomes" id="UP000594961"/>
    </source>
</evidence>
<protein>
    <submittedName>
        <fullName evidence="2">SAM-dependent methyltransferase</fullName>
    </submittedName>
</protein>